<feature type="transmembrane region" description="Helical" evidence="6">
    <location>
        <begin position="193"/>
        <end position="213"/>
    </location>
</feature>
<feature type="transmembrane region" description="Helical" evidence="6">
    <location>
        <begin position="143"/>
        <end position="162"/>
    </location>
</feature>
<comment type="caution">
    <text evidence="8">The sequence shown here is derived from an EMBL/GenBank/DDBJ whole genome shotgun (WGS) entry which is preliminary data.</text>
</comment>
<keyword evidence="3 6" id="KW-0812">Transmembrane</keyword>
<feature type="transmembrane region" description="Helical" evidence="6">
    <location>
        <begin position="48"/>
        <end position="72"/>
    </location>
</feature>
<feature type="transmembrane region" description="Helical" evidence="6">
    <location>
        <begin position="225"/>
        <end position="242"/>
    </location>
</feature>
<dbReference type="InterPro" id="IPR005829">
    <property type="entry name" value="Sugar_transporter_CS"/>
</dbReference>
<comment type="subcellular location">
    <subcellularLocation>
        <location evidence="1">Cell membrane</location>
        <topology evidence="1">Multi-pass membrane protein</topology>
    </subcellularLocation>
</comment>
<name>A0ABW5R1X5_9BACL</name>
<keyword evidence="2" id="KW-0813">Transport</keyword>
<sequence length="384" mass="40515">MSSLGAGLAPNADILIVMRGIQGGGAALMVPQVLSVIQVNFHGKTRGVALGAYAAVGGFASTISQLLGGWLITGNFLDLGWRMIYLINLPIGIAAFAVASFAVDESASAEAKGKRLDTVGTILVTLALLAFSIPLTFGNDLGWPVWSLTSLLLTPVLIWYFVRYEQKITTHPLTSPLVKLSLFKQRSFSLGNLLVLLFYSGNAALFLALPLLLQNGLGVTAFESGVIFTPLALGFAFMSLTGGRLAEKYGRKTLTAGVLLLGLSYLLFIAPGTFLDQAMSGYELMPASLLAGLAMGLLSAPINYVALRHVQEEEAGSASGILSANLEIAYAIGTVLAGMIFHRVSSGTLFTSSAFLGAFNNTIALNGLYAVLMLAVLRQLRKMS</sequence>
<accession>A0ABW5R1X5</accession>
<feature type="transmembrane region" description="Helical" evidence="6">
    <location>
        <begin position="287"/>
        <end position="307"/>
    </location>
</feature>
<feature type="transmembrane region" description="Helical" evidence="6">
    <location>
        <begin position="20"/>
        <end position="41"/>
    </location>
</feature>
<dbReference type="Proteomes" id="UP001597493">
    <property type="component" value="Unassembled WGS sequence"/>
</dbReference>
<feature type="transmembrane region" description="Helical" evidence="6">
    <location>
        <begin position="84"/>
        <end position="104"/>
    </location>
</feature>
<gene>
    <name evidence="8" type="ORF">ACFSW5_21165</name>
</gene>
<dbReference type="PROSITE" id="PS00216">
    <property type="entry name" value="SUGAR_TRANSPORT_1"/>
    <property type="match status" value="1"/>
</dbReference>
<evidence type="ECO:0000256" key="6">
    <source>
        <dbReference type="SAM" id="Phobius"/>
    </source>
</evidence>
<dbReference type="InterPro" id="IPR011701">
    <property type="entry name" value="MFS"/>
</dbReference>
<keyword evidence="4 6" id="KW-1133">Transmembrane helix</keyword>
<organism evidence="8 9">
    <name type="scientific">Paenibacillus thailandensis</name>
    <dbReference type="NCBI Taxonomy" id="393250"/>
    <lineage>
        <taxon>Bacteria</taxon>
        <taxon>Bacillati</taxon>
        <taxon>Bacillota</taxon>
        <taxon>Bacilli</taxon>
        <taxon>Bacillales</taxon>
        <taxon>Paenibacillaceae</taxon>
        <taxon>Paenibacillus</taxon>
    </lineage>
</organism>
<evidence type="ECO:0000313" key="9">
    <source>
        <dbReference type="Proteomes" id="UP001597493"/>
    </source>
</evidence>
<evidence type="ECO:0000256" key="5">
    <source>
        <dbReference type="ARBA" id="ARBA00023136"/>
    </source>
</evidence>
<keyword evidence="9" id="KW-1185">Reference proteome</keyword>
<feature type="transmembrane region" description="Helical" evidence="6">
    <location>
        <begin position="354"/>
        <end position="377"/>
    </location>
</feature>
<dbReference type="PROSITE" id="PS50850">
    <property type="entry name" value="MFS"/>
    <property type="match status" value="1"/>
</dbReference>
<dbReference type="PANTHER" id="PTHR42718:SF39">
    <property type="entry name" value="ACTINORHODIN TRANSPORTER-RELATED"/>
    <property type="match status" value="1"/>
</dbReference>
<feature type="domain" description="Major facilitator superfamily (MFS) profile" evidence="7">
    <location>
        <begin position="1"/>
        <end position="381"/>
    </location>
</feature>
<dbReference type="Gene3D" id="1.20.1720.10">
    <property type="entry name" value="Multidrug resistance protein D"/>
    <property type="match status" value="1"/>
</dbReference>
<evidence type="ECO:0000256" key="2">
    <source>
        <dbReference type="ARBA" id="ARBA00022448"/>
    </source>
</evidence>
<evidence type="ECO:0000256" key="4">
    <source>
        <dbReference type="ARBA" id="ARBA00022989"/>
    </source>
</evidence>
<evidence type="ECO:0000256" key="1">
    <source>
        <dbReference type="ARBA" id="ARBA00004651"/>
    </source>
</evidence>
<keyword evidence="5 6" id="KW-0472">Membrane</keyword>
<reference evidence="9" key="1">
    <citation type="journal article" date="2019" name="Int. J. Syst. Evol. Microbiol.">
        <title>The Global Catalogue of Microorganisms (GCM) 10K type strain sequencing project: providing services to taxonomists for standard genome sequencing and annotation.</title>
        <authorList>
            <consortium name="The Broad Institute Genomics Platform"/>
            <consortium name="The Broad Institute Genome Sequencing Center for Infectious Disease"/>
            <person name="Wu L."/>
            <person name="Ma J."/>
        </authorList>
    </citation>
    <scope>NUCLEOTIDE SEQUENCE [LARGE SCALE GENOMIC DNA]</scope>
    <source>
        <strain evidence="9">TISTR 1827</strain>
    </source>
</reference>
<dbReference type="InterPro" id="IPR020846">
    <property type="entry name" value="MFS_dom"/>
</dbReference>
<dbReference type="InterPro" id="IPR036259">
    <property type="entry name" value="MFS_trans_sf"/>
</dbReference>
<evidence type="ECO:0000256" key="3">
    <source>
        <dbReference type="ARBA" id="ARBA00022692"/>
    </source>
</evidence>
<dbReference type="Pfam" id="PF07690">
    <property type="entry name" value="MFS_1"/>
    <property type="match status" value="1"/>
</dbReference>
<dbReference type="EMBL" id="JBHUMY010000032">
    <property type="protein sequence ID" value="MFD2662769.1"/>
    <property type="molecule type" value="Genomic_DNA"/>
</dbReference>
<dbReference type="SUPFAM" id="SSF103473">
    <property type="entry name" value="MFS general substrate transporter"/>
    <property type="match status" value="1"/>
</dbReference>
<evidence type="ECO:0000313" key="8">
    <source>
        <dbReference type="EMBL" id="MFD2662769.1"/>
    </source>
</evidence>
<protein>
    <submittedName>
        <fullName evidence="8">MFS transporter</fullName>
    </submittedName>
</protein>
<proteinExistence type="predicted"/>
<feature type="transmembrane region" description="Helical" evidence="6">
    <location>
        <begin position="116"/>
        <end position="137"/>
    </location>
</feature>
<dbReference type="RefSeq" id="WP_379277829.1">
    <property type="nucleotide sequence ID" value="NZ_JBHUGT010000035.1"/>
</dbReference>
<feature type="transmembrane region" description="Helical" evidence="6">
    <location>
        <begin position="319"/>
        <end position="342"/>
    </location>
</feature>
<dbReference type="Gene3D" id="1.20.1250.20">
    <property type="entry name" value="MFS general substrate transporter like domains"/>
    <property type="match status" value="1"/>
</dbReference>
<feature type="transmembrane region" description="Helical" evidence="6">
    <location>
        <begin position="254"/>
        <end position="275"/>
    </location>
</feature>
<evidence type="ECO:0000259" key="7">
    <source>
        <dbReference type="PROSITE" id="PS50850"/>
    </source>
</evidence>
<dbReference type="PANTHER" id="PTHR42718">
    <property type="entry name" value="MAJOR FACILITATOR SUPERFAMILY MULTIDRUG TRANSPORTER MFSC"/>
    <property type="match status" value="1"/>
</dbReference>